<keyword evidence="16" id="KW-0391">Immunity</keyword>
<dbReference type="EC" id="3.4.21.47" evidence="6"/>
<dbReference type="PANTHER" id="PTHR46393:SF1">
    <property type="entry name" value="COMPLEMENT FACTOR B"/>
    <property type="match status" value="1"/>
</dbReference>
<keyword evidence="18" id="KW-0179">Complement alternate pathway</keyword>
<comment type="function">
    <text evidence="22">Serine protease component of the complement C3 and C5 convertase complexes of the alternative complement pathway. Following cleavage and activation by factor D (CFD), forms the C3 convertase together with complement C3b. As part of the C3 convertase, cleaves and activates C3 into C3a anaphylatoxin and C3b opsonin, the next components of the complement pathways. When an additional complement C3b molecule binds to the C3 convertase, forms the C5 convertase, which cleaves and activates C5 into C5a anaphylatoxin and C5b component of the membrane attack complex.</text>
</comment>
<feature type="domain" description="Peptidase S1" evidence="30">
    <location>
        <begin position="462"/>
        <end position="740"/>
    </location>
</feature>
<feature type="domain" description="Sushi" evidence="31">
    <location>
        <begin position="19"/>
        <end position="77"/>
    </location>
</feature>
<dbReference type="SMART" id="SM00020">
    <property type="entry name" value="Tryp_SPc"/>
    <property type="match status" value="1"/>
</dbReference>
<evidence type="ECO:0000256" key="5">
    <source>
        <dbReference type="ARBA" id="ARBA00004613"/>
    </source>
</evidence>
<dbReference type="SMART" id="SM00032">
    <property type="entry name" value="CCP"/>
    <property type="match status" value="3"/>
</dbReference>
<evidence type="ECO:0000256" key="8">
    <source>
        <dbReference type="ARBA" id="ARBA00022525"/>
    </source>
</evidence>
<dbReference type="InterPro" id="IPR036465">
    <property type="entry name" value="vWFA_dom_sf"/>
</dbReference>
<keyword evidence="10 27" id="KW-0768">Sushi</keyword>
<keyword evidence="17 27" id="KW-1015">Disulfide bond</keyword>
<keyword evidence="13" id="KW-0677">Repeat</keyword>
<dbReference type="PIRSF" id="PIRSF001154">
    <property type="entry name" value="Compl_C2_B"/>
    <property type="match status" value="1"/>
</dbReference>
<dbReference type="PANTHER" id="PTHR46393">
    <property type="entry name" value="SUSHI DOMAIN-CONTAINING PROTEIN"/>
    <property type="match status" value="1"/>
</dbReference>
<dbReference type="GO" id="GO:0009986">
    <property type="term" value="C:cell surface"/>
    <property type="evidence" value="ECO:0007669"/>
    <property type="project" value="UniProtKB-SubCell"/>
</dbReference>
<keyword evidence="33" id="KW-1185">Reference proteome</keyword>
<evidence type="ECO:0000259" key="30">
    <source>
        <dbReference type="PROSITE" id="PS50240"/>
    </source>
</evidence>
<feature type="domain" description="Sushi" evidence="31">
    <location>
        <begin position="78"/>
        <end position="137"/>
    </location>
</feature>
<gene>
    <name evidence="32" type="ORF">GDO86_015629</name>
</gene>
<dbReference type="SUPFAM" id="SSF50494">
    <property type="entry name" value="Trypsin-like serine proteases"/>
    <property type="match status" value="1"/>
</dbReference>
<dbReference type="GO" id="GO:0070062">
    <property type="term" value="C:extracellular exosome"/>
    <property type="evidence" value="ECO:0007669"/>
    <property type="project" value="TreeGrafter"/>
</dbReference>
<dbReference type="GO" id="GO:0006957">
    <property type="term" value="P:complement activation, alternative pathway"/>
    <property type="evidence" value="ECO:0007669"/>
    <property type="project" value="UniProtKB-KW"/>
</dbReference>
<evidence type="ECO:0000256" key="14">
    <source>
        <dbReference type="ARBA" id="ARBA00022801"/>
    </source>
</evidence>
<accession>A0A8T2JZ14</accession>
<evidence type="ECO:0000256" key="3">
    <source>
        <dbReference type="ARBA" id="ARBA00001946"/>
    </source>
</evidence>
<evidence type="ECO:0000313" key="32">
    <source>
        <dbReference type="EMBL" id="KAG8448610.1"/>
    </source>
</evidence>
<dbReference type="FunFam" id="2.40.10.10:FF:000068">
    <property type="entry name" value="transmembrane protease serine 2"/>
    <property type="match status" value="1"/>
</dbReference>
<comment type="caution">
    <text evidence="32">The sequence shown here is derived from an EMBL/GenBank/DDBJ whole genome shotgun (WGS) entry which is preliminary data.</text>
</comment>
<evidence type="ECO:0000256" key="20">
    <source>
        <dbReference type="ARBA" id="ARBA00029636"/>
    </source>
</evidence>
<dbReference type="Gene3D" id="2.10.70.10">
    <property type="entry name" value="Complement Module, domain 1"/>
    <property type="match status" value="3"/>
</dbReference>
<feature type="domain" description="Sushi" evidence="31">
    <location>
        <begin position="140"/>
        <end position="197"/>
    </location>
</feature>
<evidence type="ECO:0000256" key="23">
    <source>
        <dbReference type="ARBA" id="ARBA00093434"/>
    </source>
</evidence>
<evidence type="ECO:0000256" key="16">
    <source>
        <dbReference type="ARBA" id="ARBA00022859"/>
    </source>
</evidence>
<dbReference type="EMBL" id="JAACNH010000003">
    <property type="protein sequence ID" value="KAG8448610.1"/>
    <property type="molecule type" value="Genomic_DNA"/>
</dbReference>
<evidence type="ECO:0000256" key="19">
    <source>
        <dbReference type="ARBA" id="ARBA00023180"/>
    </source>
</evidence>
<dbReference type="CDD" id="cd00033">
    <property type="entry name" value="CCP"/>
    <property type="match status" value="3"/>
</dbReference>
<evidence type="ECO:0000256" key="11">
    <source>
        <dbReference type="ARBA" id="ARBA00022670"/>
    </source>
</evidence>
<dbReference type="GO" id="GO:0006508">
    <property type="term" value="P:proteolysis"/>
    <property type="evidence" value="ECO:0007669"/>
    <property type="project" value="UniProtKB-KW"/>
</dbReference>
<evidence type="ECO:0000313" key="33">
    <source>
        <dbReference type="Proteomes" id="UP000812440"/>
    </source>
</evidence>
<comment type="subcellular location">
    <subcellularLocation>
        <location evidence="4">Cell surface</location>
    </subcellularLocation>
    <subcellularLocation>
        <location evidence="5">Secreted</location>
    </subcellularLocation>
</comment>
<protein>
    <recommendedName>
        <fullName evidence="7">Complement factor B</fullName>
        <ecNumber evidence="6">3.4.21.47</ecNumber>
    </recommendedName>
    <alternativeName>
        <fullName evidence="20">C3/C5 convertase</fullName>
    </alternativeName>
</protein>
<evidence type="ECO:0000259" key="29">
    <source>
        <dbReference type="PROSITE" id="PS50234"/>
    </source>
</evidence>
<feature type="signal peptide" evidence="28">
    <location>
        <begin position="1"/>
        <end position="15"/>
    </location>
</feature>
<evidence type="ECO:0000256" key="18">
    <source>
        <dbReference type="ARBA" id="ARBA00023162"/>
    </source>
</evidence>
<evidence type="ECO:0000256" key="2">
    <source>
        <dbReference type="ARBA" id="ARBA00001936"/>
    </source>
</evidence>
<dbReference type="PROSITE" id="PS00134">
    <property type="entry name" value="TRYPSIN_HIS"/>
    <property type="match status" value="1"/>
</dbReference>
<dbReference type="Gene3D" id="3.40.50.410">
    <property type="entry name" value="von Willebrand factor, type A domain"/>
    <property type="match status" value="1"/>
</dbReference>
<dbReference type="InterPro" id="IPR001314">
    <property type="entry name" value="Peptidase_S1A"/>
</dbReference>
<evidence type="ECO:0000256" key="1">
    <source>
        <dbReference type="ARBA" id="ARBA00000061"/>
    </source>
</evidence>
<dbReference type="PROSITE" id="PS50234">
    <property type="entry name" value="VWFA"/>
    <property type="match status" value="1"/>
</dbReference>
<evidence type="ECO:0000256" key="22">
    <source>
        <dbReference type="ARBA" id="ARBA00093402"/>
    </source>
</evidence>
<comment type="function">
    <text evidence="21">Involved in proliferation and differentiation of preactivated B-lymphocytes, rapid spreading of peripheral blood monocytes, stimulation of lymphocyte blastogenesis and lysis of erythrocytes.</text>
</comment>
<dbReference type="GO" id="GO:0009617">
    <property type="term" value="P:response to bacterium"/>
    <property type="evidence" value="ECO:0007669"/>
    <property type="project" value="TreeGrafter"/>
</dbReference>
<dbReference type="Proteomes" id="UP000812440">
    <property type="component" value="Chromosome 8_10"/>
</dbReference>
<name>A0A8T2JZ14_9PIPI</name>
<feature type="active site" description="Charge relay system" evidence="26">
    <location>
        <position position="682"/>
    </location>
</feature>
<evidence type="ECO:0000256" key="24">
    <source>
        <dbReference type="ARBA" id="ARBA00093516"/>
    </source>
</evidence>
<dbReference type="SMART" id="SM00327">
    <property type="entry name" value="VWA"/>
    <property type="match status" value="1"/>
</dbReference>
<comment type="subunit">
    <text evidence="24">Monomer. Interacts with complement C3b; this interaction is dependent on the presence of Mg(2+).</text>
</comment>
<dbReference type="SUPFAM" id="SSF53300">
    <property type="entry name" value="vWA-like"/>
    <property type="match status" value="1"/>
</dbReference>
<dbReference type="Pfam" id="PF00089">
    <property type="entry name" value="Trypsin"/>
    <property type="match status" value="2"/>
</dbReference>
<evidence type="ECO:0000256" key="15">
    <source>
        <dbReference type="ARBA" id="ARBA00022825"/>
    </source>
</evidence>
<dbReference type="InterPro" id="IPR035976">
    <property type="entry name" value="Sushi/SCR/CCP_sf"/>
</dbReference>
<sequence>MLPLLLLTHISVCLAAPTVQCDPSKVKINGGSYTVIDEGSRVKYSCPEGKYPYPAFTRACQYDGTWTNEKYPAVCKDILCPAPVAFEGGSFYPKQANYKIGEVLTFECYDGFKMEGPENRTCQKNAKWSGKTTICQDNSGYCSDPGIPIGAIKTGTSYGIEKKVKYTCSQGLIMFGSKERECLESKHWSGSEPACRQWYTYDTPEEVADSFSSSMLQSIDTTNSQDREDRKVQILKYGLMNIFIVLDTSKSVEEKDFITAKESSKIFIQKVANYDIKPRYCIISFASNAINVVALRDENNKNDDDVMDKLTQFEYSSHEDKQGTNTGAALKSIYEQLIEQELWYKNRGDKESFMKTQNVILLMTDGNYNMGGDPRVIMTKIQDLLDIGKRKEDMREEFLDVYVFGLGSDINQPEINDLASKKANEVHVFHLEDVDKMKECFDQMIDESDVMDTCGLAKYYAVKKDEENIPEMYPWIANISITRSGQVQSCKGTILSPRFILTAAHCFELNEPVHTIGVQIYGPPRKDNKPELKAYKVENFYRHPDYIPESKKDKGIKRSFDHDVALLELKSKIEFTRTARPICIPCTVGTSQALKNPQATTCSTHENLLLSGEEVKAMFIADMEEAEVFIKNGIKRLGCLDAAKKAPDLKDVKNIEDAVTDQFLCTGGIEPQVELPTCKGDSGGPLIVQYKKRFIQVGIISWGTINHCEDGKRINQTEKYNRDFYQSIFKVWSWIKTILNMKNEGVEFLSN</sequence>
<comment type="cofactor">
    <cofactor evidence="3">
        <name>Mg(2+)</name>
        <dbReference type="ChEBI" id="CHEBI:18420"/>
    </cofactor>
</comment>
<evidence type="ECO:0000256" key="9">
    <source>
        <dbReference type="ARBA" id="ARBA00022588"/>
    </source>
</evidence>
<evidence type="ECO:0000259" key="31">
    <source>
        <dbReference type="PROSITE" id="PS50923"/>
    </source>
</evidence>
<dbReference type="GO" id="GO:0004252">
    <property type="term" value="F:serine-type endopeptidase activity"/>
    <property type="evidence" value="ECO:0007669"/>
    <property type="project" value="UniProtKB-EC"/>
</dbReference>
<dbReference type="CDD" id="cd00190">
    <property type="entry name" value="Tryp_SPc"/>
    <property type="match status" value="1"/>
</dbReference>
<organism evidence="32 33">
    <name type="scientific">Hymenochirus boettgeri</name>
    <name type="common">Congo dwarf clawed frog</name>
    <dbReference type="NCBI Taxonomy" id="247094"/>
    <lineage>
        <taxon>Eukaryota</taxon>
        <taxon>Metazoa</taxon>
        <taxon>Chordata</taxon>
        <taxon>Craniata</taxon>
        <taxon>Vertebrata</taxon>
        <taxon>Euteleostomi</taxon>
        <taxon>Amphibia</taxon>
        <taxon>Batrachia</taxon>
        <taxon>Anura</taxon>
        <taxon>Pipoidea</taxon>
        <taxon>Pipidae</taxon>
        <taxon>Pipinae</taxon>
        <taxon>Hymenochirus</taxon>
    </lineage>
</organism>
<evidence type="ECO:0000256" key="27">
    <source>
        <dbReference type="PROSITE-ProRule" id="PRU00302"/>
    </source>
</evidence>
<dbReference type="OrthoDB" id="6127264at2759"/>
<comment type="catalytic activity">
    <reaction evidence="1">
        <text>Cleavage of Arg-|-Ser bond in complement component C3 alpha-chain to yield C3a and C3b, and Arg-|-Xaa bond in complement component C5 alpha-chain to yield C5a and C5b.</text>
        <dbReference type="EC" id="3.4.21.47"/>
    </reaction>
</comment>
<dbReference type="InterPro" id="IPR043504">
    <property type="entry name" value="Peptidase_S1_PA_chymotrypsin"/>
</dbReference>
<feature type="active site" description="Charge relay system" evidence="26">
    <location>
        <position position="563"/>
    </location>
</feature>
<evidence type="ECO:0000256" key="7">
    <source>
        <dbReference type="ARBA" id="ARBA00018671"/>
    </source>
</evidence>
<evidence type="ECO:0000256" key="12">
    <source>
        <dbReference type="ARBA" id="ARBA00022729"/>
    </source>
</evidence>
<feature type="active site" description="Charge relay system" evidence="26">
    <location>
        <position position="505"/>
    </location>
</feature>
<dbReference type="SUPFAM" id="SSF57535">
    <property type="entry name" value="Complement control module/SCR domain"/>
    <property type="match status" value="3"/>
</dbReference>
<evidence type="ECO:0000256" key="13">
    <source>
        <dbReference type="ARBA" id="ARBA00022737"/>
    </source>
</evidence>
<dbReference type="Pfam" id="PF00084">
    <property type="entry name" value="Sushi"/>
    <property type="match status" value="3"/>
</dbReference>
<dbReference type="PROSITE" id="PS50923">
    <property type="entry name" value="SUSHI"/>
    <property type="match status" value="3"/>
</dbReference>
<dbReference type="AlphaFoldDB" id="A0A8T2JZ14"/>
<feature type="disulfide bond" evidence="27">
    <location>
        <begin position="168"/>
        <end position="195"/>
    </location>
</feature>
<keyword evidence="12 28" id="KW-0732">Signal</keyword>
<keyword evidence="8" id="KW-0964">Secreted</keyword>
<dbReference type="InterPro" id="IPR011360">
    <property type="entry name" value="Compl_C2_B"/>
</dbReference>
<keyword evidence="11" id="KW-0645">Protease</keyword>
<feature type="chain" id="PRO_5035946330" description="Complement factor B" evidence="28">
    <location>
        <begin position="16"/>
        <end position="751"/>
    </location>
</feature>
<keyword evidence="14" id="KW-0378">Hydrolase</keyword>
<comment type="function">
    <text evidence="23">Precursor of the catalytic component of the C3 and C5 convertase complexes of the alternative pathway of the complement system, a cascade of proteins that leads to phagocytosis and breakdown of pathogens and signaling that strengthens the adaptive immune system. The alternative complement pathway acts as an amplification loop that enhances other complement pathways (classical, lectin and GZMK) by promoting formation of additional C3 and C5 convertases. CFB is cleaved and activated by CFD to generate Ba and Bb chains; Bb chain constituting the catalytic component of the C3 and C5 convertases.</text>
</comment>
<evidence type="ECO:0000256" key="4">
    <source>
        <dbReference type="ARBA" id="ARBA00004241"/>
    </source>
</evidence>
<proteinExistence type="predicted"/>
<keyword evidence="15" id="KW-0720">Serine protease</keyword>
<dbReference type="Gene3D" id="2.40.10.10">
    <property type="entry name" value="Trypsin-like serine proteases"/>
    <property type="match status" value="2"/>
</dbReference>
<feature type="domain" description="VWFA" evidence="29">
    <location>
        <begin position="241"/>
        <end position="444"/>
    </location>
</feature>
<evidence type="ECO:0000256" key="26">
    <source>
        <dbReference type="PIRSR" id="PIRSR001154-1"/>
    </source>
</evidence>
<reference evidence="32" key="1">
    <citation type="thesis" date="2020" institute="ProQuest LLC" country="789 East Eisenhower Parkway, Ann Arbor, MI, USA">
        <title>Comparative Genomics and Chromosome Evolution.</title>
        <authorList>
            <person name="Mudd A.B."/>
        </authorList>
    </citation>
    <scope>NUCLEOTIDE SEQUENCE</scope>
    <source>
        <strain evidence="32">Female2</strain>
        <tissue evidence="32">Blood</tissue>
    </source>
</reference>
<dbReference type="InterPro" id="IPR009003">
    <property type="entry name" value="Peptidase_S1_PA"/>
</dbReference>
<feature type="disulfide bond" evidence="27">
    <location>
        <begin position="108"/>
        <end position="135"/>
    </location>
</feature>
<evidence type="ECO:0000256" key="17">
    <source>
        <dbReference type="ARBA" id="ARBA00023157"/>
    </source>
</evidence>
<dbReference type="InterPro" id="IPR018114">
    <property type="entry name" value="TRYPSIN_HIS"/>
</dbReference>
<evidence type="ECO:0000256" key="25">
    <source>
        <dbReference type="ARBA" id="ARBA00093582"/>
    </source>
</evidence>
<evidence type="ECO:0000256" key="21">
    <source>
        <dbReference type="ARBA" id="ARBA00093327"/>
    </source>
</evidence>
<dbReference type="InterPro" id="IPR000436">
    <property type="entry name" value="Sushi_SCR_CCP_dom"/>
</dbReference>
<dbReference type="InterPro" id="IPR002035">
    <property type="entry name" value="VWF_A"/>
</dbReference>
<comment type="caution">
    <text evidence="27">Lacks conserved residue(s) required for the propagation of feature annotation.</text>
</comment>
<keyword evidence="19" id="KW-0325">Glycoprotein</keyword>
<evidence type="ECO:0000256" key="6">
    <source>
        <dbReference type="ARBA" id="ARBA00011934"/>
    </source>
</evidence>
<comment type="subunit">
    <text evidence="25">Catalytic component of the C3 convertase of the alternative complement pathway, also named C3bBb, composed of complement factor B Bb and complement C3b. Catalytic component of the C5 convertase of the alternative complement pathway, also named C3bBb3b, composed of complement factor B Bb and additional molecules of complement C3b. Interacts to CFP; this interaction contributes to the stabilization of the active C3-convertase enzyme complex.</text>
</comment>
<comment type="cofactor">
    <cofactor evidence="2">
        <name>Mn(2+)</name>
        <dbReference type="ChEBI" id="CHEBI:29035"/>
    </cofactor>
</comment>
<dbReference type="PROSITE" id="PS50240">
    <property type="entry name" value="TRYPSIN_DOM"/>
    <property type="match status" value="1"/>
</dbReference>
<dbReference type="Pfam" id="PF00092">
    <property type="entry name" value="VWA"/>
    <property type="match status" value="1"/>
</dbReference>
<dbReference type="PRINTS" id="PR00722">
    <property type="entry name" value="CHYMOTRYPSIN"/>
</dbReference>
<evidence type="ECO:0000256" key="28">
    <source>
        <dbReference type="SAM" id="SignalP"/>
    </source>
</evidence>
<evidence type="ECO:0000256" key="10">
    <source>
        <dbReference type="ARBA" id="ARBA00022659"/>
    </source>
</evidence>
<dbReference type="InterPro" id="IPR001254">
    <property type="entry name" value="Trypsin_dom"/>
</dbReference>
<keyword evidence="9" id="KW-0399">Innate immunity</keyword>